<sequence>MTSAKKRAPTVKQLRVAKGIAKHQKVPLPEWVLKDRKACKQFIDFCQRNLPPTRDQLQRLSDLGEVTGFIPPDDVVERQYLTFMWILAVEHVVLVTEYPSFVWEEGPDDRAPTDAMISYAKLLANEQGLALPERVQKEKAACHAFIRHCLSLQPPTEKMVEAVDSYLEDLGVIIPEALLMTKISTKLLLKILSRLKDFQKGIGSELP</sequence>
<reference evidence="1 2" key="1">
    <citation type="submission" date="2020-03" db="EMBL/GenBank/DDBJ databases">
        <title>Metagenomic, metatranscriptomic, and metabolomic analyses revealed the key microbes and metabolic features during the fermentation of ganjang, Korean traditional soy sauce.</title>
        <authorList>
            <person name="Chun B.H."/>
            <person name="Jeon C.O."/>
        </authorList>
    </citation>
    <scope>NUCLEOTIDE SEQUENCE [LARGE SCALE GENOMIC DNA]</scope>
    <source>
        <strain evidence="1 2">KG14</strain>
    </source>
</reference>
<name>A0A851HVB3_9GAMM</name>
<organism evidence="1 2">
    <name type="scientific">Marinobacter adhaerens</name>
    <dbReference type="NCBI Taxonomy" id="1033846"/>
    <lineage>
        <taxon>Bacteria</taxon>
        <taxon>Pseudomonadati</taxon>
        <taxon>Pseudomonadota</taxon>
        <taxon>Gammaproteobacteria</taxon>
        <taxon>Pseudomonadales</taxon>
        <taxon>Marinobacteraceae</taxon>
        <taxon>Marinobacter</taxon>
    </lineage>
</organism>
<gene>
    <name evidence="1" type="ORF">HLV39_05340</name>
</gene>
<dbReference type="Proteomes" id="UP000536442">
    <property type="component" value="Unassembled WGS sequence"/>
</dbReference>
<protein>
    <submittedName>
        <fullName evidence="1">Uncharacterized protein</fullName>
    </submittedName>
</protein>
<keyword evidence="2" id="KW-1185">Reference proteome</keyword>
<evidence type="ECO:0000313" key="1">
    <source>
        <dbReference type="EMBL" id="NWN90915.1"/>
    </source>
</evidence>
<comment type="caution">
    <text evidence="1">The sequence shown here is derived from an EMBL/GenBank/DDBJ whole genome shotgun (WGS) entry which is preliminary data.</text>
</comment>
<dbReference type="AlphaFoldDB" id="A0A851HVB3"/>
<proteinExistence type="predicted"/>
<accession>A0A851HVB3</accession>
<evidence type="ECO:0000313" key="2">
    <source>
        <dbReference type="Proteomes" id="UP000536442"/>
    </source>
</evidence>
<dbReference type="EMBL" id="JABEVQ010000003">
    <property type="protein sequence ID" value="NWN90915.1"/>
    <property type="molecule type" value="Genomic_DNA"/>
</dbReference>